<evidence type="ECO:0000313" key="2">
    <source>
        <dbReference type="EMBL" id="CAL6025292.1"/>
    </source>
</evidence>
<dbReference type="AlphaFoldDB" id="A0AA86PD07"/>
<evidence type="ECO:0000313" key="3">
    <source>
        <dbReference type="Proteomes" id="UP001642409"/>
    </source>
</evidence>
<protein>
    <submittedName>
        <fullName evidence="2">Hypothetical_protein</fullName>
    </submittedName>
</protein>
<accession>A0AA86PD07</accession>
<keyword evidence="3" id="KW-1185">Reference proteome</keyword>
<gene>
    <name evidence="1" type="ORF">HINF_LOCUS24454</name>
    <name evidence="2" type="ORF">HINF_LOCUS30130</name>
</gene>
<proteinExistence type="predicted"/>
<sequence>MSGYKYESFYNDKIQMNSLYRVENVFYYYCFNSRGVLLSVAWRSLFNHVILRVFHRAEQLNNQASVTQLSFFVSARYCKAEVFAQEGVCDLWQILGKLIN</sequence>
<dbReference type="EMBL" id="CAXDID020000098">
    <property type="protein sequence ID" value="CAL6025292.1"/>
    <property type="molecule type" value="Genomic_DNA"/>
</dbReference>
<dbReference type="Proteomes" id="UP001642409">
    <property type="component" value="Unassembled WGS sequence"/>
</dbReference>
<organism evidence="1">
    <name type="scientific">Hexamita inflata</name>
    <dbReference type="NCBI Taxonomy" id="28002"/>
    <lineage>
        <taxon>Eukaryota</taxon>
        <taxon>Metamonada</taxon>
        <taxon>Diplomonadida</taxon>
        <taxon>Hexamitidae</taxon>
        <taxon>Hexamitinae</taxon>
        <taxon>Hexamita</taxon>
    </lineage>
</organism>
<comment type="caution">
    <text evidence="1">The sequence shown here is derived from an EMBL/GenBank/DDBJ whole genome shotgun (WGS) entry which is preliminary data.</text>
</comment>
<reference evidence="1" key="1">
    <citation type="submission" date="2023-06" db="EMBL/GenBank/DDBJ databases">
        <authorList>
            <person name="Kurt Z."/>
        </authorList>
    </citation>
    <scope>NUCLEOTIDE SEQUENCE</scope>
</reference>
<dbReference type="EMBL" id="CATOUU010000642">
    <property type="protein sequence ID" value="CAI9936809.1"/>
    <property type="molecule type" value="Genomic_DNA"/>
</dbReference>
<name>A0AA86PD07_9EUKA</name>
<reference evidence="2 3" key="2">
    <citation type="submission" date="2024-07" db="EMBL/GenBank/DDBJ databases">
        <authorList>
            <person name="Akdeniz Z."/>
        </authorList>
    </citation>
    <scope>NUCLEOTIDE SEQUENCE [LARGE SCALE GENOMIC DNA]</scope>
</reference>
<evidence type="ECO:0000313" key="1">
    <source>
        <dbReference type="EMBL" id="CAI9936809.1"/>
    </source>
</evidence>